<dbReference type="Pfam" id="PF11382">
    <property type="entry name" value="MctB"/>
    <property type="match status" value="1"/>
</dbReference>
<dbReference type="OrthoDB" id="4350157at2"/>
<dbReference type="EMBL" id="RKMH01000014">
    <property type="protein sequence ID" value="RPA57872.1"/>
    <property type="molecule type" value="Genomic_DNA"/>
</dbReference>
<accession>A0A3N4G4Q4</accession>
<keyword evidence="3" id="KW-1185">Reference proteome</keyword>
<dbReference type="GO" id="GO:0016020">
    <property type="term" value="C:membrane"/>
    <property type="evidence" value="ECO:0007669"/>
    <property type="project" value="InterPro"/>
</dbReference>
<evidence type="ECO:0000256" key="1">
    <source>
        <dbReference type="SAM" id="MobiDB-lite"/>
    </source>
</evidence>
<dbReference type="InterPro" id="IPR021522">
    <property type="entry name" value="MctB"/>
</dbReference>
<sequence>MISLRQHAISLVAVFLALALGLFLGSGFVGDRVNSLTGTSRDRIGDLEQQRDGLNDQVNAANSFDAAIAPRLIADQLKGHSVIVVTTPNAADSDVDAVKQSLSTAGATFSGQLGLTDKLVRDDSAEQVRTIVDQTIPPGATLRAELTDSGSRVGDLLGTLVMHRSDQNAAAVADRQTGLQTLRDGGFLTYVDNAIRPADLVVFVSGGALPENSGADGQLVARLAAAMTARAQGGELLGRSGSATGVSPIAVIRSDPALRNVITTIDNVDAQTGLITTVLALEEESQGRSGSFGSGPGATAITVGAQPAQSQPG</sequence>
<proteinExistence type="predicted"/>
<gene>
    <name evidence="2" type="ORF">EF294_17525</name>
</gene>
<comment type="caution">
    <text evidence="2">The sequence shown here is derived from an EMBL/GenBank/DDBJ whole genome shotgun (WGS) entry which is preliminary data.</text>
</comment>
<evidence type="ECO:0000313" key="2">
    <source>
        <dbReference type="EMBL" id="RPA57872.1"/>
    </source>
</evidence>
<dbReference type="Proteomes" id="UP000267536">
    <property type="component" value="Unassembled WGS sequence"/>
</dbReference>
<name>A0A3N4G4Q4_9ACTN</name>
<protein>
    <submittedName>
        <fullName evidence="2">Copper transporter</fullName>
    </submittedName>
</protein>
<evidence type="ECO:0000313" key="3">
    <source>
        <dbReference type="Proteomes" id="UP000267536"/>
    </source>
</evidence>
<dbReference type="GO" id="GO:0055070">
    <property type="term" value="P:copper ion homeostasis"/>
    <property type="evidence" value="ECO:0007669"/>
    <property type="project" value="InterPro"/>
</dbReference>
<feature type="region of interest" description="Disordered" evidence="1">
    <location>
        <begin position="286"/>
        <end position="313"/>
    </location>
</feature>
<dbReference type="AlphaFoldDB" id="A0A3N4G4Q4"/>
<reference evidence="2 3" key="1">
    <citation type="submission" date="2018-11" db="EMBL/GenBank/DDBJ databases">
        <title>Draft genome sequence of Gordonia sp. RS15-1S isolated from rice stems.</title>
        <authorList>
            <person name="Muangham S."/>
        </authorList>
    </citation>
    <scope>NUCLEOTIDE SEQUENCE [LARGE SCALE GENOMIC DNA]</scope>
    <source>
        <strain evidence="2 3">RS15-1S</strain>
    </source>
</reference>
<dbReference type="RefSeq" id="WP_123932224.1">
    <property type="nucleotide sequence ID" value="NZ_JBPSDP010000015.1"/>
</dbReference>
<organism evidence="2 3">
    <name type="scientific">Gordonia oryzae</name>
    <dbReference type="NCBI Taxonomy" id="2487349"/>
    <lineage>
        <taxon>Bacteria</taxon>
        <taxon>Bacillati</taxon>
        <taxon>Actinomycetota</taxon>
        <taxon>Actinomycetes</taxon>
        <taxon>Mycobacteriales</taxon>
        <taxon>Gordoniaceae</taxon>
        <taxon>Gordonia</taxon>
    </lineage>
</organism>